<dbReference type="AlphaFoldDB" id="A0AAD9IJ03"/>
<sequence length="135" mass="14854">MQTAEYAAPAKSGGHNSGRTNYLLKVLEPQQTTPVERTAAELEDAARRSKEYSRLKMRQHRAWQAGLSAKLKLKQAALEALPPHLRAEAAKPDLALFPLNRQIWRETPATESGRGASGAAAARASRTRNIGTKRR</sequence>
<reference evidence="2" key="1">
    <citation type="submission" date="2021-01" db="EMBL/GenBank/DDBJ databases">
        <authorList>
            <person name="Eckstrom K.M.E."/>
        </authorList>
    </citation>
    <scope>NUCLEOTIDE SEQUENCE</scope>
    <source>
        <strain evidence="2">UVCC 0001</strain>
    </source>
</reference>
<name>A0AAD9IJ03_PROWI</name>
<gene>
    <name evidence="2" type="ORF">QBZ16_003303</name>
</gene>
<dbReference type="InterPro" id="IPR039145">
    <property type="entry name" value="Ribosomal_mL40_metazoa/plant"/>
</dbReference>
<comment type="caution">
    <text evidence="2">The sequence shown here is derived from an EMBL/GenBank/DDBJ whole genome shotgun (WGS) entry which is preliminary data.</text>
</comment>
<accession>A0AAD9IJ03</accession>
<feature type="region of interest" description="Disordered" evidence="1">
    <location>
        <begin position="106"/>
        <end position="135"/>
    </location>
</feature>
<evidence type="ECO:0000313" key="2">
    <source>
        <dbReference type="EMBL" id="KAK2078463.1"/>
    </source>
</evidence>
<feature type="compositionally biased region" description="Low complexity" evidence="1">
    <location>
        <begin position="112"/>
        <end position="124"/>
    </location>
</feature>
<keyword evidence="3" id="KW-1185">Reference proteome</keyword>
<dbReference type="Gene3D" id="6.10.250.3440">
    <property type="match status" value="1"/>
</dbReference>
<organism evidence="2 3">
    <name type="scientific">Prototheca wickerhamii</name>
    <dbReference type="NCBI Taxonomy" id="3111"/>
    <lineage>
        <taxon>Eukaryota</taxon>
        <taxon>Viridiplantae</taxon>
        <taxon>Chlorophyta</taxon>
        <taxon>core chlorophytes</taxon>
        <taxon>Trebouxiophyceae</taxon>
        <taxon>Chlorellales</taxon>
        <taxon>Chlorellaceae</taxon>
        <taxon>Prototheca</taxon>
    </lineage>
</organism>
<evidence type="ECO:0000313" key="3">
    <source>
        <dbReference type="Proteomes" id="UP001255856"/>
    </source>
</evidence>
<dbReference type="Proteomes" id="UP001255856">
    <property type="component" value="Unassembled WGS sequence"/>
</dbReference>
<dbReference type="GO" id="GO:0005762">
    <property type="term" value="C:mitochondrial large ribosomal subunit"/>
    <property type="evidence" value="ECO:0007669"/>
    <property type="project" value="InterPro"/>
</dbReference>
<dbReference type="PANTHER" id="PTHR13359">
    <property type="entry name" value="39S RIBOSOMAL PROTEIN L40, MITOCHONDRIAL"/>
    <property type="match status" value="1"/>
</dbReference>
<evidence type="ECO:0000256" key="1">
    <source>
        <dbReference type="SAM" id="MobiDB-lite"/>
    </source>
</evidence>
<protein>
    <submittedName>
        <fullName evidence="2">Uncharacterized protein</fullName>
    </submittedName>
</protein>
<dbReference type="EMBL" id="JASFZW010000004">
    <property type="protein sequence ID" value="KAK2078463.1"/>
    <property type="molecule type" value="Genomic_DNA"/>
</dbReference>
<proteinExistence type="predicted"/>
<dbReference type="PANTHER" id="PTHR13359:SF2">
    <property type="entry name" value="LARGE RIBOSOMAL SUBUNIT PROTEIN ML40"/>
    <property type="match status" value="1"/>
</dbReference>